<evidence type="ECO:0000313" key="8">
    <source>
        <dbReference type="Proteomes" id="UP000005938"/>
    </source>
</evidence>
<evidence type="ECO:0000256" key="1">
    <source>
        <dbReference type="ARBA" id="ARBA00001526"/>
    </source>
</evidence>
<evidence type="ECO:0000256" key="5">
    <source>
        <dbReference type="RuleBase" id="RU361140"/>
    </source>
</evidence>
<dbReference type="Pfam" id="PF00144">
    <property type="entry name" value="Beta-lactamase"/>
    <property type="match status" value="1"/>
</dbReference>
<proteinExistence type="inferred from homology"/>
<comment type="caution">
    <text evidence="7">The sequence shown here is derived from an EMBL/GenBank/DDBJ whole genome shotgun (WGS) entry which is preliminary data.</text>
</comment>
<comment type="similarity">
    <text evidence="2 5">Belongs to the class-C beta-lactamase family.</text>
</comment>
<dbReference type="GO" id="GO:0008800">
    <property type="term" value="F:beta-lactamase activity"/>
    <property type="evidence" value="ECO:0007669"/>
    <property type="project" value="UniProtKB-UniRule"/>
</dbReference>
<dbReference type="InterPro" id="IPR012338">
    <property type="entry name" value="Beta-lactam/transpept-like"/>
</dbReference>
<evidence type="ECO:0000256" key="3">
    <source>
        <dbReference type="ARBA" id="ARBA00022801"/>
    </source>
</evidence>
<dbReference type="GO" id="GO:0017001">
    <property type="term" value="P:antibiotic catabolic process"/>
    <property type="evidence" value="ECO:0007669"/>
    <property type="project" value="InterPro"/>
</dbReference>
<name>I0WBQ9_9FLAO</name>
<keyword evidence="8" id="KW-1185">Reference proteome</keyword>
<dbReference type="OrthoDB" id="9793489at2"/>
<dbReference type="PANTHER" id="PTHR46825:SF9">
    <property type="entry name" value="BETA-LACTAMASE-RELATED DOMAIN-CONTAINING PROTEIN"/>
    <property type="match status" value="1"/>
</dbReference>
<dbReference type="SUPFAM" id="SSF56601">
    <property type="entry name" value="beta-lactamase/transpeptidase-like"/>
    <property type="match status" value="1"/>
</dbReference>
<dbReference type="EMBL" id="AJJU01000017">
    <property type="protein sequence ID" value="EID73825.1"/>
    <property type="molecule type" value="Genomic_DNA"/>
</dbReference>
<evidence type="ECO:0000256" key="4">
    <source>
        <dbReference type="ARBA" id="ARBA00023251"/>
    </source>
</evidence>
<accession>I0WBQ9</accession>
<dbReference type="GO" id="GO:0030288">
    <property type="term" value="C:outer membrane-bounded periplasmic space"/>
    <property type="evidence" value="ECO:0007669"/>
    <property type="project" value="InterPro"/>
</dbReference>
<reference evidence="7 8" key="1">
    <citation type="journal article" date="2012" name="J. Bacteriol.">
        <title>Genome Sequence of the Halotolerant Bacterium Imtechella halotolerans K1T.</title>
        <authorList>
            <person name="Kumar S."/>
            <person name="Vikram S."/>
            <person name="Subramanian S."/>
            <person name="Raghava G.P."/>
            <person name="Pinnaka A.K."/>
        </authorList>
    </citation>
    <scope>NUCLEOTIDE SEQUENCE [LARGE SCALE GENOMIC DNA]</scope>
    <source>
        <strain evidence="7 8">K1</strain>
    </source>
</reference>
<dbReference type="STRING" id="946077.W5A_09680"/>
<keyword evidence="3 5" id="KW-0378">Hydrolase</keyword>
<dbReference type="PROSITE" id="PS00336">
    <property type="entry name" value="BETA_LACTAMASE_C"/>
    <property type="match status" value="1"/>
</dbReference>
<dbReference type="InterPro" id="IPR001586">
    <property type="entry name" value="Beta-lactam_class-C_AS"/>
</dbReference>
<gene>
    <name evidence="7" type="ORF">W5A_09680</name>
</gene>
<feature type="non-terminal residue" evidence="7">
    <location>
        <position position="238"/>
    </location>
</feature>
<dbReference type="InterPro" id="IPR001466">
    <property type="entry name" value="Beta-lactam-related"/>
</dbReference>
<dbReference type="Proteomes" id="UP000005938">
    <property type="component" value="Unassembled WGS sequence"/>
</dbReference>
<evidence type="ECO:0000259" key="6">
    <source>
        <dbReference type="Pfam" id="PF00144"/>
    </source>
</evidence>
<sequence>MKNRLLSLVLIISSLLCTKGTLLYSQSIELSIDSLIATKFQSDQPGGVFLASRQGKVIYKKAVGLANLELGVPMQTNHVFEIGSLSKQFTAIAIMMLLEEGKLGLDDPVTKYIPDYPTAGHSITIHHLLTHTSGVKDFTQVSGLNDIASIDKTPLELIDFFKNEPMDFPPGEQYKYNNSGYVLLGYIIEVVSGASYEDFINNQIFQKVGMTSSNYNSHSKVIKNRASGYQLKKEQLLN</sequence>
<dbReference type="EC" id="3.5.2.6" evidence="5"/>
<dbReference type="GO" id="GO:0046677">
    <property type="term" value="P:response to antibiotic"/>
    <property type="evidence" value="ECO:0007669"/>
    <property type="project" value="UniProtKB-UniRule"/>
</dbReference>
<dbReference type="AlphaFoldDB" id="I0WBQ9"/>
<organism evidence="7 8">
    <name type="scientific">Imtechella halotolerans K1</name>
    <dbReference type="NCBI Taxonomy" id="946077"/>
    <lineage>
        <taxon>Bacteria</taxon>
        <taxon>Pseudomonadati</taxon>
        <taxon>Bacteroidota</taxon>
        <taxon>Flavobacteriia</taxon>
        <taxon>Flavobacteriales</taxon>
        <taxon>Flavobacteriaceae</taxon>
        <taxon>Imtechella</taxon>
    </lineage>
</organism>
<evidence type="ECO:0000256" key="2">
    <source>
        <dbReference type="ARBA" id="ARBA00007840"/>
    </source>
</evidence>
<dbReference type="PANTHER" id="PTHR46825">
    <property type="entry name" value="D-ALANYL-D-ALANINE-CARBOXYPEPTIDASE/ENDOPEPTIDASE AMPH"/>
    <property type="match status" value="1"/>
</dbReference>
<feature type="domain" description="Beta-lactamase-related" evidence="6">
    <location>
        <begin position="41"/>
        <end position="232"/>
    </location>
</feature>
<dbReference type="RefSeq" id="WP_008239971.1">
    <property type="nucleotide sequence ID" value="NZ_AJJU01000017.1"/>
</dbReference>
<evidence type="ECO:0000313" key="7">
    <source>
        <dbReference type="EMBL" id="EID73825.1"/>
    </source>
</evidence>
<protein>
    <recommendedName>
        <fullName evidence="5">Beta-lactamase</fullName>
        <ecNumber evidence="5">3.5.2.6</ecNumber>
    </recommendedName>
</protein>
<dbReference type="Gene3D" id="3.40.710.10">
    <property type="entry name" value="DD-peptidase/beta-lactamase superfamily"/>
    <property type="match status" value="1"/>
</dbReference>
<dbReference type="InterPro" id="IPR050491">
    <property type="entry name" value="AmpC-like"/>
</dbReference>
<keyword evidence="4 5" id="KW-0046">Antibiotic resistance</keyword>
<dbReference type="eggNOG" id="COG1680">
    <property type="taxonomic scope" value="Bacteria"/>
</dbReference>
<comment type="catalytic activity">
    <reaction evidence="1 5">
        <text>a beta-lactam + H2O = a substituted beta-amino acid</text>
        <dbReference type="Rhea" id="RHEA:20401"/>
        <dbReference type="ChEBI" id="CHEBI:15377"/>
        <dbReference type="ChEBI" id="CHEBI:35627"/>
        <dbReference type="ChEBI" id="CHEBI:140347"/>
        <dbReference type="EC" id="3.5.2.6"/>
    </reaction>
</comment>